<comment type="similarity">
    <text evidence="1">Belongs to the site-specific recombinase resolvase family.</text>
</comment>
<evidence type="ECO:0000256" key="4">
    <source>
        <dbReference type="ARBA" id="ARBA00023172"/>
    </source>
</evidence>
<dbReference type="InterPro" id="IPR036162">
    <property type="entry name" value="Resolvase-like_N_sf"/>
</dbReference>
<protein>
    <submittedName>
        <fullName evidence="6">Recombinase family protein</fullName>
    </submittedName>
</protein>
<dbReference type="Gene3D" id="3.40.50.1390">
    <property type="entry name" value="Resolvase, N-terminal catalytic domain"/>
    <property type="match status" value="1"/>
</dbReference>
<name>A0ABT2YWV3_9RHOB</name>
<organism evidence="6 7">
    <name type="scientific">Albidovulum sediminicola</name>
    <dbReference type="NCBI Taxonomy" id="2984331"/>
    <lineage>
        <taxon>Bacteria</taxon>
        <taxon>Pseudomonadati</taxon>
        <taxon>Pseudomonadota</taxon>
        <taxon>Alphaproteobacteria</taxon>
        <taxon>Rhodobacterales</taxon>
        <taxon>Paracoccaceae</taxon>
        <taxon>Albidovulum</taxon>
    </lineage>
</organism>
<dbReference type="RefSeq" id="WP_263719748.1">
    <property type="nucleotide sequence ID" value="NZ_JAOWLA010000001.1"/>
</dbReference>
<dbReference type="PANTHER" id="PTHR30461">
    <property type="entry name" value="DNA-INVERTASE FROM LAMBDOID PROPHAGE"/>
    <property type="match status" value="1"/>
</dbReference>
<dbReference type="SUPFAM" id="SSF46689">
    <property type="entry name" value="Homeodomain-like"/>
    <property type="match status" value="1"/>
</dbReference>
<proteinExistence type="inferred from homology"/>
<accession>A0ABT2YWV3</accession>
<reference evidence="6 7" key="1">
    <citation type="submission" date="2022-10" db="EMBL/GenBank/DDBJ databases">
        <title>Defluviimonas sp. nov., isolated from ocean surface water.</title>
        <authorList>
            <person name="He W."/>
            <person name="Wang L."/>
            <person name="Zhang D.-F."/>
        </authorList>
    </citation>
    <scope>NUCLEOTIDE SEQUENCE [LARGE SCALE GENOMIC DNA]</scope>
    <source>
        <strain evidence="6 7">WL0075</strain>
    </source>
</reference>
<dbReference type="Proteomes" id="UP001652503">
    <property type="component" value="Unassembled WGS sequence"/>
</dbReference>
<dbReference type="InterPro" id="IPR009057">
    <property type="entry name" value="Homeodomain-like_sf"/>
</dbReference>
<comment type="caution">
    <text evidence="6">The sequence shown here is derived from an EMBL/GenBank/DDBJ whole genome shotgun (WGS) entry which is preliminary data.</text>
</comment>
<sequence length="189" mass="20385">MLIGYARTSTLDQKAGLEAQRRDLTASGCERVFEEQVSSVDVVKREALAEALAFARQGDTLVVTKLDRLARSVAHLVEILGQLEAKGVALRILGMGIDTSTPTGKLMLTILGGVAEFEREIMLERQREGIAKAKAEGKYKGRAPTARAKADQVLKLHGEGIGGTEIAKRLGIGRASVYRILDDAQKAEV</sequence>
<feature type="domain" description="Resolvase/invertase-type recombinase catalytic" evidence="5">
    <location>
        <begin position="1"/>
        <end position="137"/>
    </location>
</feature>
<dbReference type="SUPFAM" id="SSF53041">
    <property type="entry name" value="Resolvase-like"/>
    <property type="match status" value="1"/>
</dbReference>
<keyword evidence="2" id="KW-0229">DNA integration</keyword>
<dbReference type="PANTHER" id="PTHR30461:SF26">
    <property type="entry name" value="RESOLVASE HOMOLOG YNEB"/>
    <property type="match status" value="1"/>
</dbReference>
<dbReference type="Pfam" id="PF00239">
    <property type="entry name" value="Resolvase"/>
    <property type="match status" value="1"/>
</dbReference>
<dbReference type="PROSITE" id="PS51736">
    <property type="entry name" value="RECOMBINASES_3"/>
    <property type="match status" value="1"/>
</dbReference>
<dbReference type="Gene3D" id="1.10.10.60">
    <property type="entry name" value="Homeodomain-like"/>
    <property type="match status" value="1"/>
</dbReference>
<evidence type="ECO:0000256" key="3">
    <source>
        <dbReference type="ARBA" id="ARBA00023125"/>
    </source>
</evidence>
<dbReference type="CDD" id="cd03768">
    <property type="entry name" value="SR_ResInv"/>
    <property type="match status" value="1"/>
</dbReference>
<dbReference type="InterPro" id="IPR006120">
    <property type="entry name" value="Resolvase_HTH_dom"/>
</dbReference>
<dbReference type="InterPro" id="IPR006119">
    <property type="entry name" value="Resolv_N"/>
</dbReference>
<evidence type="ECO:0000259" key="5">
    <source>
        <dbReference type="PROSITE" id="PS51736"/>
    </source>
</evidence>
<evidence type="ECO:0000256" key="2">
    <source>
        <dbReference type="ARBA" id="ARBA00022908"/>
    </source>
</evidence>
<gene>
    <name evidence="6" type="ORF">OE647_01150</name>
</gene>
<keyword evidence="7" id="KW-1185">Reference proteome</keyword>
<keyword evidence="3" id="KW-0238">DNA-binding</keyword>
<dbReference type="Pfam" id="PF02796">
    <property type="entry name" value="HTH_7"/>
    <property type="match status" value="1"/>
</dbReference>
<dbReference type="EMBL" id="JAOWLA010000001">
    <property type="protein sequence ID" value="MCV2863340.1"/>
    <property type="molecule type" value="Genomic_DNA"/>
</dbReference>
<dbReference type="SMART" id="SM00857">
    <property type="entry name" value="Resolvase"/>
    <property type="match status" value="1"/>
</dbReference>
<evidence type="ECO:0000313" key="6">
    <source>
        <dbReference type="EMBL" id="MCV2863340.1"/>
    </source>
</evidence>
<dbReference type="PROSITE" id="PS00398">
    <property type="entry name" value="RECOMBINASES_2"/>
    <property type="match status" value="1"/>
</dbReference>
<evidence type="ECO:0000256" key="1">
    <source>
        <dbReference type="ARBA" id="ARBA00009913"/>
    </source>
</evidence>
<evidence type="ECO:0000313" key="7">
    <source>
        <dbReference type="Proteomes" id="UP001652503"/>
    </source>
</evidence>
<dbReference type="InterPro" id="IPR050639">
    <property type="entry name" value="SSR_resolvase"/>
</dbReference>
<dbReference type="InterPro" id="IPR006118">
    <property type="entry name" value="Recombinase_CS"/>
</dbReference>
<keyword evidence="4" id="KW-0233">DNA recombination</keyword>